<evidence type="ECO:0000256" key="3">
    <source>
        <dbReference type="PROSITE-ProRule" id="PRU01191"/>
    </source>
</evidence>
<dbReference type="Gramene" id="Kaladp0080s0087.1.v1.1">
    <property type="protein sequence ID" value="Kaladp0080s0087.1.v1.1.CDS.1"/>
    <property type="gene ID" value="Kaladp0080s0087.v1.1"/>
</dbReference>
<feature type="region of interest" description="SAW" evidence="3">
    <location>
        <begin position="363"/>
        <end position="437"/>
    </location>
</feature>
<evidence type="ECO:0000313" key="5">
    <source>
        <dbReference type="EnsemblPlants" id="Kaladp0080s0087.1.v1.1.CDS.1"/>
    </source>
</evidence>
<keyword evidence="1" id="KW-0805">Transcription regulation</keyword>
<dbReference type="PANTHER" id="PTHR31636">
    <property type="entry name" value="OSJNBA0084A10.13 PROTEIN-RELATED"/>
    <property type="match status" value="1"/>
</dbReference>
<sequence>MSSGSNEQFFTLESSFSPANHLFTPYESPQTAASVLSDTSPYSSQGSNYGGASSSSVPTRNPLDINQLLLRCAEAVSEGDLSTAGALMDALEQIVSISGDPVQRLGAYMLEGLRARMETSGSGIYKSLRCTEPASSSEMMSYMQVLYQMCPYWKFAYVAANAAIQEAVEDEDRIHVVDFQIAQGSQWADLIKALAIRQRGPPHILRVTGVDDADSTHARGGGLRIVGETLSELAASCDVPFEFHQASMSDVRLLRENLVLVPGEAMVFNFPYVLHHVPDESVNTDNYRDELLRMVQGLSPRVLTLVEQESNTNTSAFVHRFRETLDYYTAMFESIDVARARDDSQRLNAEMHCVAKDIISMIGCEGAERVERHELLAKWRARFSLAGFAQRPLSPAVADCVKDMLKDFHTNYTLEEHKGALYLGWKNRAMVTCSAWR</sequence>
<organism evidence="5 6">
    <name type="scientific">Kalanchoe fedtschenkoi</name>
    <name type="common">Lavender scallops</name>
    <name type="synonym">South American air plant</name>
    <dbReference type="NCBI Taxonomy" id="63787"/>
    <lineage>
        <taxon>Eukaryota</taxon>
        <taxon>Viridiplantae</taxon>
        <taxon>Streptophyta</taxon>
        <taxon>Embryophyta</taxon>
        <taxon>Tracheophyta</taxon>
        <taxon>Spermatophyta</taxon>
        <taxon>Magnoliopsida</taxon>
        <taxon>eudicotyledons</taxon>
        <taxon>Gunneridae</taxon>
        <taxon>Pentapetalae</taxon>
        <taxon>Saxifragales</taxon>
        <taxon>Crassulaceae</taxon>
        <taxon>Kalanchoe</taxon>
    </lineage>
</organism>
<feature type="short sequence motif" description="LxCxE motif" evidence="3">
    <location>
        <begin position="70"/>
        <end position="74"/>
    </location>
</feature>
<dbReference type="Proteomes" id="UP000594263">
    <property type="component" value="Unplaced"/>
</dbReference>
<dbReference type="OMA" id="ASIHRLY"/>
<reference evidence="5" key="1">
    <citation type="submission" date="2021-01" db="UniProtKB">
        <authorList>
            <consortium name="EnsemblPlants"/>
        </authorList>
    </citation>
    <scope>IDENTIFICATION</scope>
</reference>
<dbReference type="PROSITE" id="PS50985">
    <property type="entry name" value="GRAS"/>
    <property type="match status" value="1"/>
</dbReference>
<evidence type="ECO:0000256" key="2">
    <source>
        <dbReference type="ARBA" id="ARBA00023163"/>
    </source>
</evidence>
<keyword evidence="6" id="KW-1185">Reference proteome</keyword>
<feature type="region of interest" description="Disordered" evidence="4">
    <location>
        <begin position="34"/>
        <end position="58"/>
    </location>
</feature>
<dbReference type="InterPro" id="IPR005202">
    <property type="entry name" value="TF_GRAS"/>
</dbReference>
<feature type="region of interest" description="Leucine repeat II (LRII)" evidence="3">
    <location>
        <begin position="225"/>
        <end position="257"/>
    </location>
</feature>
<proteinExistence type="inferred from homology"/>
<evidence type="ECO:0000313" key="6">
    <source>
        <dbReference type="Proteomes" id="UP000594263"/>
    </source>
</evidence>
<accession>A0A7N0UQH1</accession>
<dbReference type="Pfam" id="PF03514">
    <property type="entry name" value="GRAS"/>
    <property type="match status" value="1"/>
</dbReference>
<comment type="similarity">
    <text evidence="3">Belongs to the GRAS family.</text>
</comment>
<dbReference type="AlphaFoldDB" id="A0A7N0UQH1"/>
<name>A0A7N0UQH1_KALFE</name>
<keyword evidence="2" id="KW-0804">Transcription</keyword>
<protein>
    <submittedName>
        <fullName evidence="5">Uncharacterized protein</fullName>
    </submittedName>
</protein>
<comment type="caution">
    <text evidence="3">Lacks conserved residue(s) required for the propagation of feature annotation.</text>
</comment>
<dbReference type="EnsemblPlants" id="Kaladp0080s0087.1.v1.1">
    <property type="protein sequence ID" value="Kaladp0080s0087.1.v1.1.CDS.1"/>
    <property type="gene ID" value="Kaladp0080s0087.v1.1"/>
</dbReference>
<evidence type="ECO:0000256" key="1">
    <source>
        <dbReference type="ARBA" id="ARBA00023015"/>
    </source>
</evidence>
<feature type="short sequence motif" description="VHIID" evidence="3">
    <location>
        <begin position="174"/>
        <end position="178"/>
    </location>
</feature>
<evidence type="ECO:0000256" key="4">
    <source>
        <dbReference type="SAM" id="MobiDB-lite"/>
    </source>
</evidence>